<dbReference type="Pfam" id="PF20684">
    <property type="entry name" value="Fung_rhodopsin"/>
    <property type="match status" value="1"/>
</dbReference>
<evidence type="ECO:0000256" key="4">
    <source>
        <dbReference type="ARBA" id="ARBA00023136"/>
    </source>
</evidence>
<reference evidence="8 9" key="1">
    <citation type="submission" date="2016-10" db="EMBL/GenBank/DDBJ databases">
        <title>The genome sequence of Colletotrichum fioriniae PJ7.</title>
        <authorList>
            <person name="Baroncelli R."/>
        </authorList>
    </citation>
    <scope>NUCLEOTIDE SEQUENCE [LARGE SCALE GENOMIC DNA]</scope>
    <source>
        <strain evidence="8">Col 31</strain>
    </source>
</reference>
<keyword evidence="9" id="KW-1185">Reference proteome</keyword>
<dbReference type="GO" id="GO:0016020">
    <property type="term" value="C:membrane"/>
    <property type="evidence" value="ECO:0007669"/>
    <property type="project" value="UniProtKB-SubCell"/>
</dbReference>
<evidence type="ECO:0000313" key="9">
    <source>
        <dbReference type="Proteomes" id="UP001239795"/>
    </source>
</evidence>
<evidence type="ECO:0000256" key="3">
    <source>
        <dbReference type="ARBA" id="ARBA00022989"/>
    </source>
</evidence>
<dbReference type="EMBL" id="MLGG01000057">
    <property type="protein sequence ID" value="KAK1450027.1"/>
    <property type="molecule type" value="Genomic_DNA"/>
</dbReference>
<evidence type="ECO:0000259" key="7">
    <source>
        <dbReference type="Pfam" id="PF20684"/>
    </source>
</evidence>
<comment type="subcellular location">
    <subcellularLocation>
        <location evidence="1">Membrane</location>
        <topology evidence="1">Multi-pass membrane protein</topology>
    </subcellularLocation>
</comment>
<protein>
    <submittedName>
        <fullName evidence="8">Integral membrane protein</fullName>
    </submittedName>
</protein>
<feature type="domain" description="Rhodopsin" evidence="7">
    <location>
        <begin position="30"/>
        <end position="273"/>
    </location>
</feature>
<comment type="similarity">
    <text evidence="5">Belongs to the SAT4 family.</text>
</comment>
<organism evidence="8 9">
    <name type="scientific">Colletotrichum melonis</name>
    <dbReference type="NCBI Taxonomy" id="1209925"/>
    <lineage>
        <taxon>Eukaryota</taxon>
        <taxon>Fungi</taxon>
        <taxon>Dikarya</taxon>
        <taxon>Ascomycota</taxon>
        <taxon>Pezizomycotina</taxon>
        <taxon>Sordariomycetes</taxon>
        <taxon>Hypocreomycetidae</taxon>
        <taxon>Glomerellales</taxon>
        <taxon>Glomerellaceae</taxon>
        <taxon>Colletotrichum</taxon>
        <taxon>Colletotrichum acutatum species complex</taxon>
    </lineage>
</organism>
<comment type="caution">
    <text evidence="8">The sequence shown here is derived from an EMBL/GenBank/DDBJ whole genome shotgun (WGS) entry which is preliminary data.</text>
</comment>
<evidence type="ECO:0000256" key="2">
    <source>
        <dbReference type="ARBA" id="ARBA00022692"/>
    </source>
</evidence>
<dbReference type="PANTHER" id="PTHR33048">
    <property type="entry name" value="PTH11-LIKE INTEGRAL MEMBRANE PROTEIN (AFU_ORTHOLOGUE AFUA_5G11245)"/>
    <property type="match status" value="1"/>
</dbReference>
<gene>
    <name evidence="8" type="ORF">CMEL01_07363</name>
</gene>
<evidence type="ECO:0000256" key="1">
    <source>
        <dbReference type="ARBA" id="ARBA00004141"/>
    </source>
</evidence>
<feature type="transmembrane region" description="Helical" evidence="6">
    <location>
        <begin position="46"/>
        <end position="69"/>
    </location>
</feature>
<feature type="transmembrane region" description="Helical" evidence="6">
    <location>
        <begin position="89"/>
        <end position="113"/>
    </location>
</feature>
<dbReference type="InterPro" id="IPR049326">
    <property type="entry name" value="Rhodopsin_dom_fungi"/>
</dbReference>
<accession>A0AAI9U1P8</accession>
<sequence>MTEAPTSWLQNLSIAIEVACPTLALIAISLRLYIRIDTKTLGWDDACICVAMALSIALAIGSIICMKELYIGIHYWDVPLPMNLTTGMIWIYIVGAVYNPILALVKQSVLIFLIRFSGVKDVVRYVVWATATFNLALMIATFVAVIFQCTPIEKNWKPTLAGSCIEQFSFGISTACLTILTDLVSVGLPFYIFLGLKMQKKRKIGLMIVFMLGIMSATFVTATSVIRLYFLAKNFTDKSLDANFSLGFCVSSIECNLAIITASAPALWPLIRRWMPQLKSSKDQGYYEHQYHTGQQGWIRTGDGREGASSDANGDIGLRGINVRYTKTEAHFSGSFARDSDEELMKGTGIMRTTNFEVTHDDDDPRSVAQ</sequence>
<feature type="transmembrane region" description="Helical" evidence="6">
    <location>
        <begin position="206"/>
        <end position="232"/>
    </location>
</feature>
<evidence type="ECO:0000313" key="8">
    <source>
        <dbReference type="EMBL" id="KAK1450027.1"/>
    </source>
</evidence>
<keyword evidence="2 6" id="KW-0812">Transmembrane</keyword>
<dbReference type="AlphaFoldDB" id="A0AAI9U1P8"/>
<dbReference type="InterPro" id="IPR052337">
    <property type="entry name" value="SAT4-like"/>
</dbReference>
<name>A0AAI9U1P8_9PEZI</name>
<evidence type="ECO:0000256" key="5">
    <source>
        <dbReference type="ARBA" id="ARBA00038359"/>
    </source>
</evidence>
<feature type="transmembrane region" description="Helical" evidence="6">
    <location>
        <begin position="125"/>
        <end position="148"/>
    </location>
</feature>
<keyword evidence="4 6" id="KW-0472">Membrane</keyword>
<dbReference type="Proteomes" id="UP001239795">
    <property type="component" value="Unassembled WGS sequence"/>
</dbReference>
<dbReference type="PANTHER" id="PTHR33048:SF160">
    <property type="entry name" value="SAT4 FAMILY MEMBRANE PROTEIN"/>
    <property type="match status" value="1"/>
</dbReference>
<feature type="transmembrane region" description="Helical" evidence="6">
    <location>
        <begin position="168"/>
        <end position="194"/>
    </location>
</feature>
<evidence type="ECO:0000256" key="6">
    <source>
        <dbReference type="SAM" id="Phobius"/>
    </source>
</evidence>
<feature type="transmembrane region" description="Helical" evidence="6">
    <location>
        <begin position="12"/>
        <end position="34"/>
    </location>
</feature>
<keyword evidence="3 6" id="KW-1133">Transmembrane helix</keyword>
<proteinExistence type="inferred from homology"/>